<name>A0A6M4NMH0_9PROT</name>
<proteinExistence type="predicted"/>
<sequence length="217" mass="24248">MALDIIILLVVVAIIFQKLWGLLGTKPQNTTTPISQESAAKIFDILIKESQKKNAENATVDGGNLEARPANMTETEKVLQQISGFNSDNFLEGAKRAFEMIVTAFSKEDTETLQLLIDKDLFKRFDDIIKQRKAEGITSETDFVGFNSAEITNAVIKNDTARITVRFVSEQANVLRDAEGNVIEGDENFIQSITDVWTFERNLNSTSPNWLLVSTKK</sequence>
<dbReference type="EMBL" id="MN990729">
    <property type="protein sequence ID" value="QJR98167.1"/>
    <property type="molecule type" value="Genomic_DNA"/>
</dbReference>
<feature type="domain" description="Tim44-like" evidence="1">
    <location>
        <begin position="72"/>
        <end position="217"/>
    </location>
</feature>
<dbReference type="PANTHER" id="PTHR41542:SF1">
    <property type="entry name" value="BLL5807 PROTEIN"/>
    <property type="match status" value="1"/>
</dbReference>
<reference evidence="2" key="1">
    <citation type="submission" date="2020-01" db="EMBL/GenBank/DDBJ databases">
        <title>Gastrointestinal microbiota of LL stock colony Peromyscus leucopus.</title>
        <authorList>
            <person name="Milovic A."/>
            <person name="Bassam K."/>
            <person name="Keay E."/>
            <person name="Barbour A.G."/>
        </authorList>
    </citation>
    <scope>NUCLEOTIDE SEQUENCE</scope>
    <source>
        <strain evidence="2">LL90</strain>
    </source>
</reference>
<accession>A0A6M4NMH0</accession>
<dbReference type="AlphaFoldDB" id="A0A6M4NMH0"/>
<gene>
    <name evidence="2" type="ORF">PlAlph_1710</name>
</gene>
<protein>
    <submittedName>
        <fullName evidence="2">Calcium-binding protein</fullName>
    </submittedName>
</protein>
<dbReference type="Gene3D" id="3.10.450.240">
    <property type="match status" value="1"/>
</dbReference>
<dbReference type="NCBIfam" id="NF033779">
    <property type="entry name" value="Tim44_TimA_adap"/>
    <property type="match status" value="1"/>
</dbReference>
<dbReference type="InterPro" id="IPR032710">
    <property type="entry name" value="NTF2-like_dom_sf"/>
</dbReference>
<dbReference type="SUPFAM" id="SSF54427">
    <property type="entry name" value="NTF2-like"/>
    <property type="match status" value="1"/>
</dbReference>
<evidence type="ECO:0000313" key="2">
    <source>
        <dbReference type="EMBL" id="QJR98167.1"/>
    </source>
</evidence>
<evidence type="ECO:0000259" key="1">
    <source>
        <dbReference type="SMART" id="SM00978"/>
    </source>
</evidence>
<dbReference type="Pfam" id="PF04280">
    <property type="entry name" value="Tim44"/>
    <property type="match status" value="1"/>
</dbReference>
<dbReference type="InterPro" id="IPR007379">
    <property type="entry name" value="Tim44-like_dom"/>
</dbReference>
<dbReference type="SMART" id="SM00978">
    <property type="entry name" value="Tim44"/>
    <property type="match status" value="1"/>
</dbReference>
<organism evidence="2">
    <name type="scientific">uncultured Alphaproteobacteria bacterium</name>
    <dbReference type="NCBI Taxonomy" id="91750"/>
    <lineage>
        <taxon>Bacteria</taxon>
        <taxon>Pseudomonadati</taxon>
        <taxon>Pseudomonadota</taxon>
        <taxon>Alphaproteobacteria</taxon>
        <taxon>environmental samples</taxon>
    </lineage>
</organism>
<dbReference type="PANTHER" id="PTHR41542">
    <property type="entry name" value="BLL5807 PROTEIN"/>
    <property type="match status" value="1"/>
</dbReference>